<evidence type="ECO:0000313" key="4">
    <source>
        <dbReference type="Proteomes" id="UP001597181"/>
    </source>
</evidence>
<dbReference type="PANTHER" id="PTHR47992">
    <property type="entry name" value="PROTEIN PHOSPHATASE"/>
    <property type="match status" value="1"/>
</dbReference>
<dbReference type="InterPro" id="IPR036457">
    <property type="entry name" value="PPM-type-like_dom_sf"/>
</dbReference>
<dbReference type="GO" id="GO:0004722">
    <property type="term" value="F:protein serine/threonine phosphatase activity"/>
    <property type="evidence" value="ECO:0007669"/>
    <property type="project" value="UniProtKB-EC"/>
</dbReference>
<dbReference type="EMBL" id="JBHTLY010000005">
    <property type="protein sequence ID" value="MFD1202635.1"/>
    <property type="molecule type" value="Genomic_DNA"/>
</dbReference>
<name>A0ABW3TPX3_9MICO</name>
<dbReference type="RefSeq" id="WP_343960614.1">
    <property type="nucleotide sequence ID" value="NZ_BAAAKZ010000008.1"/>
</dbReference>
<feature type="compositionally biased region" description="Basic and acidic residues" evidence="1">
    <location>
        <begin position="1"/>
        <end position="16"/>
    </location>
</feature>
<keyword evidence="4" id="KW-1185">Reference proteome</keyword>
<keyword evidence="3" id="KW-0378">Hydrolase</keyword>
<dbReference type="SMART" id="SM00332">
    <property type="entry name" value="PP2Cc"/>
    <property type="match status" value="1"/>
</dbReference>
<dbReference type="InterPro" id="IPR015655">
    <property type="entry name" value="PP2C"/>
</dbReference>
<organism evidence="3 4">
    <name type="scientific">Leucobacter albus</name>
    <dbReference type="NCBI Taxonomy" id="272210"/>
    <lineage>
        <taxon>Bacteria</taxon>
        <taxon>Bacillati</taxon>
        <taxon>Actinomycetota</taxon>
        <taxon>Actinomycetes</taxon>
        <taxon>Micrococcales</taxon>
        <taxon>Microbacteriaceae</taxon>
        <taxon>Leucobacter</taxon>
    </lineage>
</organism>
<protein>
    <submittedName>
        <fullName evidence="3">PP2C family protein-serine/threonine phosphatase</fullName>
        <ecNumber evidence="3">3.1.3.16</ecNumber>
    </submittedName>
</protein>
<evidence type="ECO:0000259" key="2">
    <source>
        <dbReference type="PROSITE" id="PS51746"/>
    </source>
</evidence>
<proteinExistence type="predicted"/>
<dbReference type="Pfam" id="PF13672">
    <property type="entry name" value="PP2C_2"/>
    <property type="match status" value="1"/>
</dbReference>
<reference evidence="4" key="1">
    <citation type="journal article" date="2019" name="Int. J. Syst. Evol. Microbiol.">
        <title>The Global Catalogue of Microorganisms (GCM) 10K type strain sequencing project: providing services to taxonomists for standard genome sequencing and annotation.</title>
        <authorList>
            <consortium name="The Broad Institute Genomics Platform"/>
            <consortium name="The Broad Institute Genome Sequencing Center for Infectious Disease"/>
            <person name="Wu L."/>
            <person name="Ma J."/>
        </authorList>
    </citation>
    <scope>NUCLEOTIDE SEQUENCE [LARGE SCALE GENOMIC DNA]</scope>
    <source>
        <strain evidence="4">CCUG 50213</strain>
    </source>
</reference>
<evidence type="ECO:0000256" key="1">
    <source>
        <dbReference type="SAM" id="MobiDB-lite"/>
    </source>
</evidence>
<accession>A0ABW3TPX3</accession>
<feature type="domain" description="PPM-type phosphatase" evidence="2">
    <location>
        <begin position="34"/>
        <end position="264"/>
    </location>
</feature>
<gene>
    <name evidence="3" type="ORF">ACFQ3U_12100</name>
</gene>
<sequence>MSAGDERVTTHGENAVRRRLAHRPGGEADIELSWHAITHVGNRRETNQDSFITVPPVFAVADGMGGHSAGEVASAAVVRRLNELAGDLTVTEQDVLDILTQAVDDIEIDTGDTELGAGTTVTGVIVSEQGDAPVWQVFNIGDSRVYQYFKGALSQITVDHSVVQHLLDTGAITEEEAEVHPHANVITRAVGLGEAPLPDFTTLALIPGQRILICSDGLTKELTDVGIQYFLSTQQSAEDAAQTLVEQALNNAGRDNVTVVVIDVHAVGDVIDTGSLASSGARLEGAATAAVVSEAAESGAAEPGPAEPTPAETGSAEATSVEPGPADPAA</sequence>
<dbReference type="Gene3D" id="3.60.40.10">
    <property type="entry name" value="PPM-type phosphatase domain"/>
    <property type="match status" value="1"/>
</dbReference>
<dbReference type="EC" id="3.1.3.16" evidence="3"/>
<dbReference type="SUPFAM" id="SSF81606">
    <property type="entry name" value="PP2C-like"/>
    <property type="match status" value="1"/>
</dbReference>
<feature type="region of interest" description="Disordered" evidence="1">
    <location>
        <begin position="291"/>
        <end position="330"/>
    </location>
</feature>
<feature type="compositionally biased region" description="Low complexity" evidence="1">
    <location>
        <begin position="291"/>
        <end position="314"/>
    </location>
</feature>
<evidence type="ECO:0000313" key="3">
    <source>
        <dbReference type="EMBL" id="MFD1202635.1"/>
    </source>
</evidence>
<dbReference type="SMART" id="SM00331">
    <property type="entry name" value="PP2C_SIG"/>
    <property type="match status" value="1"/>
</dbReference>
<dbReference type="PROSITE" id="PS51746">
    <property type="entry name" value="PPM_2"/>
    <property type="match status" value="1"/>
</dbReference>
<feature type="region of interest" description="Disordered" evidence="1">
    <location>
        <begin position="1"/>
        <end position="22"/>
    </location>
</feature>
<dbReference type="Proteomes" id="UP001597181">
    <property type="component" value="Unassembled WGS sequence"/>
</dbReference>
<dbReference type="InterPro" id="IPR001932">
    <property type="entry name" value="PPM-type_phosphatase-like_dom"/>
</dbReference>
<dbReference type="CDD" id="cd00143">
    <property type="entry name" value="PP2Cc"/>
    <property type="match status" value="1"/>
</dbReference>
<comment type="caution">
    <text evidence="3">The sequence shown here is derived from an EMBL/GenBank/DDBJ whole genome shotgun (WGS) entry which is preliminary data.</text>
</comment>